<dbReference type="GO" id="GO:0003677">
    <property type="term" value="F:DNA binding"/>
    <property type="evidence" value="ECO:0007669"/>
    <property type="project" value="InterPro"/>
</dbReference>
<dbReference type="STRING" id="314271.RB2654_16601"/>
<dbReference type="Gene3D" id="3.90.1750.20">
    <property type="entry name" value="Putative Large Serine Recombinase, Chain B, Domain 2"/>
    <property type="match status" value="1"/>
</dbReference>
<dbReference type="Pfam" id="PF13408">
    <property type="entry name" value="Zn_ribbon_recom"/>
    <property type="match status" value="1"/>
</dbReference>
<evidence type="ECO:0000313" key="4">
    <source>
        <dbReference type="Proteomes" id="UP000002931"/>
    </source>
</evidence>
<keyword evidence="4" id="KW-1185">Reference proteome</keyword>
<dbReference type="InterPro" id="IPR006119">
    <property type="entry name" value="Resolv_N"/>
</dbReference>
<dbReference type="AlphaFoldDB" id="A3VBH5"/>
<evidence type="ECO:0000313" key="3">
    <source>
        <dbReference type="EMBL" id="EAQ14308.1"/>
    </source>
</evidence>
<name>A3VBH5_9RHOB</name>
<dbReference type="PANTHER" id="PTHR30461">
    <property type="entry name" value="DNA-INVERTASE FROM LAMBDOID PROPHAGE"/>
    <property type="match status" value="1"/>
</dbReference>
<dbReference type="RefSeq" id="WP_008333642.1">
    <property type="nucleotide sequence ID" value="NZ_CH902578.1"/>
</dbReference>
<feature type="domain" description="Resolvase/invertase-type recombinase catalytic" evidence="1">
    <location>
        <begin position="8"/>
        <end position="162"/>
    </location>
</feature>
<reference evidence="3 4" key="1">
    <citation type="journal article" date="2010" name="J. Bacteriol.">
        <title>Genome sequences of Pelagibaca bermudensis HTCC2601T and Maritimibacter alkaliphilus HTCC2654T, the type strains of two marine Roseobacter genera.</title>
        <authorList>
            <person name="Thrash J.C."/>
            <person name="Cho J.C."/>
            <person name="Ferriera S."/>
            <person name="Johnson J."/>
            <person name="Vergin K.L."/>
            <person name="Giovannoni S.J."/>
        </authorList>
    </citation>
    <scope>NUCLEOTIDE SEQUENCE [LARGE SCALE GENOMIC DNA]</scope>
    <source>
        <strain evidence="3 4">HTCC2654</strain>
    </source>
</reference>
<dbReference type="eggNOG" id="COG1961">
    <property type="taxonomic scope" value="Bacteria"/>
</dbReference>
<dbReference type="SMART" id="SM00857">
    <property type="entry name" value="Resolvase"/>
    <property type="match status" value="1"/>
</dbReference>
<organism evidence="3 4">
    <name type="scientific">Maritimibacter alkaliphilus HTCC2654</name>
    <dbReference type="NCBI Taxonomy" id="314271"/>
    <lineage>
        <taxon>Bacteria</taxon>
        <taxon>Pseudomonadati</taxon>
        <taxon>Pseudomonadota</taxon>
        <taxon>Alphaproteobacteria</taxon>
        <taxon>Rhodobacterales</taxon>
        <taxon>Roseobacteraceae</taxon>
        <taxon>Maritimibacter</taxon>
    </lineage>
</organism>
<evidence type="ECO:0008006" key="5">
    <source>
        <dbReference type="Google" id="ProtNLM"/>
    </source>
</evidence>
<feature type="domain" description="Recombinase" evidence="2">
    <location>
        <begin position="156"/>
        <end position="293"/>
    </location>
</feature>
<dbReference type="PANTHER" id="PTHR30461:SF23">
    <property type="entry name" value="DNA RECOMBINASE-RELATED"/>
    <property type="match status" value="1"/>
</dbReference>
<dbReference type="EMBL" id="AAMT01000002">
    <property type="protein sequence ID" value="EAQ14308.1"/>
    <property type="molecule type" value="Genomic_DNA"/>
</dbReference>
<dbReference type="HOGENOM" id="CLU_010686_18_13_5"/>
<dbReference type="PROSITE" id="PS51737">
    <property type="entry name" value="RECOMBINASE_DNA_BIND"/>
    <property type="match status" value="1"/>
</dbReference>
<dbReference type="Pfam" id="PF07508">
    <property type="entry name" value="Recombinase"/>
    <property type="match status" value="1"/>
</dbReference>
<gene>
    <name evidence="3" type="ORF">RB2654_16601</name>
</gene>
<protein>
    <recommendedName>
        <fullName evidence="5">Recombinase</fullName>
    </recommendedName>
</protein>
<evidence type="ECO:0000259" key="1">
    <source>
        <dbReference type="PROSITE" id="PS51736"/>
    </source>
</evidence>
<dbReference type="SUPFAM" id="SSF53041">
    <property type="entry name" value="Resolvase-like"/>
    <property type="match status" value="1"/>
</dbReference>
<dbReference type="Proteomes" id="UP000002931">
    <property type="component" value="Unassembled WGS sequence"/>
</dbReference>
<accession>A3VBH5</accession>
<dbReference type="InterPro" id="IPR011109">
    <property type="entry name" value="DNA_bind_recombinase_dom"/>
</dbReference>
<dbReference type="Gene3D" id="3.40.50.1390">
    <property type="entry name" value="Resolvase, N-terminal catalytic domain"/>
    <property type="match status" value="1"/>
</dbReference>
<dbReference type="InterPro" id="IPR050639">
    <property type="entry name" value="SSR_resolvase"/>
</dbReference>
<dbReference type="GO" id="GO:0000150">
    <property type="term" value="F:DNA strand exchange activity"/>
    <property type="evidence" value="ECO:0007669"/>
    <property type="project" value="InterPro"/>
</dbReference>
<dbReference type="InterPro" id="IPR025827">
    <property type="entry name" value="Zn_ribbon_recom_dom"/>
</dbReference>
<comment type="caution">
    <text evidence="3">The sequence shown here is derived from an EMBL/GenBank/DDBJ whole genome shotgun (WGS) entry which is preliminary data.</text>
</comment>
<dbReference type="CDD" id="cd00338">
    <property type="entry name" value="Ser_Recombinase"/>
    <property type="match status" value="1"/>
</dbReference>
<dbReference type="InterPro" id="IPR038109">
    <property type="entry name" value="DNA_bind_recomb_sf"/>
</dbReference>
<proteinExistence type="predicted"/>
<evidence type="ECO:0000259" key="2">
    <source>
        <dbReference type="PROSITE" id="PS51737"/>
    </source>
</evidence>
<sequence>MQRIDGRRAALYARFSTDLQNDRSIEDQLALCNGYAVREGLTVTHRYEDRAKSSATLFGRDGLLALIADAKERVFDVIVVEALDRISRNPADLHPLFQTLDFVGIRVLEVHRGQADALTVGIQGLFGQMFLDQLKEKTRRGLAGVVRDGRSAGGRAYGYVTVPGQPGQLTVVEGEAKIIRRIFDEYIGGATTREIVARLNAEGIPAPRGSVWRSTVLTGNAARGYGILWNDLYDGKRIWNRVRMVRDPETGKRVSRTNPESEWQIEAAEHLRIVPPATFAAVRKLRLARMELRGEKRKRPARPLSGLMACDCCGGSIVIRARRPNGAVQAACSNAVEAGTCTERKSVRLDQIETAVFAELAQLLREPDVMGEYLKAYHEERQRLAREKGRTRATLERSAAKARGAFDRAHQLYIDGVTDGPKAKASILELRLAAERAEAALAEADPPEVLTLHPDATNRYLAALTDLAPSLSDLDTPEARKAMDTIREWISEIRVRREGDEVHVTVYGYLAALVEPSTRRGEMVAWGGLEPPTPAL</sequence>
<dbReference type="PROSITE" id="PS51736">
    <property type="entry name" value="RECOMBINASES_3"/>
    <property type="match status" value="1"/>
</dbReference>
<dbReference type="InterPro" id="IPR036162">
    <property type="entry name" value="Resolvase-like_N_sf"/>
</dbReference>
<dbReference type="Pfam" id="PF00239">
    <property type="entry name" value="Resolvase"/>
    <property type="match status" value="1"/>
</dbReference>